<evidence type="ECO:0000313" key="2">
    <source>
        <dbReference type="EMBL" id="MBB5190252.1"/>
    </source>
</evidence>
<name>A0A840RD66_9NEIS</name>
<dbReference type="InterPro" id="IPR042268">
    <property type="entry name" value="BamC_C"/>
</dbReference>
<feature type="signal peptide" evidence="1">
    <location>
        <begin position="1"/>
        <end position="17"/>
    </location>
</feature>
<gene>
    <name evidence="2" type="ORF">HNQ50_000974</name>
</gene>
<sequence>MKNVFRLIPLVAVLAAAGCTSVDQMPFQSKVDYRSGSDNLSSNSLEVPPDLSSPNTTNNFVVPGKTLAGTTPAKAPVATAPVAVAASGTAAAASTTAPVATDEAAIAKASTLPANQAARLVQAGSQRWLVVQGDPAKLWPEIRQFWLDNGFLLTTDNSSIGIMETDWQENRANLPQDIVTRMLRKIADGVVSTGLLDRFRTRVEQGTEPGTVEIYLTHQGMKEVYKDNGSDSPRTGGGAGGDTNVQTVWTPRDEDPELEAQMLALMLQKFGMPTQQAQQVVAAPVKVPDGATLTENNTALSVNDTYDRAWRRVGLALDRTGYVVFDRNRSEGVYFVKQAEADIGKEETSDGFMNKLAFWKKKPDNSVAKQSEFQVVLKQELNTIKVTVIGKEGQAADGKVVYDILSKLQTQLK</sequence>
<evidence type="ECO:0000256" key="1">
    <source>
        <dbReference type="SAM" id="SignalP"/>
    </source>
</evidence>
<reference evidence="2 3" key="1">
    <citation type="submission" date="2020-08" db="EMBL/GenBank/DDBJ databases">
        <title>Genomic Encyclopedia of Type Strains, Phase IV (KMG-IV): sequencing the most valuable type-strain genomes for metagenomic binning, comparative biology and taxonomic classification.</title>
        <authorList>
            <person name="Goeker M."/>
        </authorList>
    </citation>
    <scope>NUCLEOTIDE SEQUENCE [LARGE SCALE GENOMIC DNA]</scope>
    <source>
        <strain evidence="2 3">DSM 18233</strain>
    </source>
</reference>
<organism evidence="2 3">
    <name type="scientific">Silvimonas terrae</name>
    <dbReference type="NCBI Taxonomy" id="300266"/>
    <lineage>
        <taxon>Bacteria</taxon>
        <taxon>Pseudomonadati</taxon>
        <taxon>Pseudomonadota</taxon>
        <taxon>Betaproteobacteria</taxon>
        <taxon>Neisseriales</taxon>
        <taxon>Chitinibacteraceae</taxon>
        <taxon>Silvimonas</taxon>
    </lineage>
</organism>
<dbReference type="RefSeq" id="WP_184098153.1">
    <property type="nucleotide sequence ID" value="NZ_JACHHN010000002.1"/>
</dbReference>
<dbReference type="EMBL" id="JACHHN010000002">
    <property type="protein sequence ID" value="MBB5190252.1"/>
    <property type="molecule type" value="Genomic_DNA"/>
</dbReference>
<accession>A0A840RD66</accession>
<dbReference type="Proteomes" id="UP000543030">
    <property type="component" value="Unassembled WGS sequence"/>
</dbReference>
<feature type="chain" id="PRO_5033046629" evidence="1">
    <location>
        <begin position="18"/>
        <end position="413"/>
    </location>
</feature>
<proteinExistence type="predicted"/>
<protein>
    <submittedName>
        <fullName evidence="2">Outer membrane protein assembly factor BamC</fullName>
    </submittedName>
</protein>
<dbReference type="Gene3D" id="3.30.310.170">
    <property type="entry name" value="Outer membrane protein assembly factor BamC"/>
    <property type="match status" value="1"/>
</dbReference>
<comment type="caution">
    <text evidence="2">The sequence shown here is derived from an EMBL/GenBank/DDBJ whole genome shotgun (WGS) entry which is preliminary data.</text>
</comment>
<keyword evidence="3" id="KW-1185">Reference proteome</keyword>
<dbReference type="Pfam" id="PF06804">
    <property type="entry name" value="Lipoprotein_18"/>
    <property type="match status" value="1"/>
</dbReference>
<dbReference type="PROSITE" id="PS51257">
    <property type="entry name" value="PROKAR_LIPOPROTEIN"/>
    <property type="match status" value="1"/>
</dbReference>
<keyword evidence="1" id="KW-0732">Signal</keyword>
<evidence type="ECO:0000313" key="3">
    <source>
        <dbReference type="Proteomes" id="UP000543030"/>
    </source>
</evidence>
<dbReference type="InterPro" id="IPR010653">
    <property type="entry name" value="NlpB/DapX"/>
</dbReference>
<dbReference type="AlphaFoldDB" id="A0A840RD66"/>